<dbReference type="InterPro" id="IPR003108">
    <property type="entry name" value="GAR_dom"/>
</dbReference>
<proteinExistence type="predicted"/>
<evidence type="ECO:0000256" key="1">
    <source>
        <dbReference type="ARBA" id="ARBA00004245"/>
    </source>
</evidence>
<evidence type="ECO:0000259" key="5">
    <source>
        <dbReference type="PROSITE" id="PS51460"/>
    </source>
</evidence>
<comment type="subcellular location">
    <subcellularLocation>
        <location evidence="1">Cytoplasm</location>
        <location evidence="1">Cytoskeleton</location>
    </subcellularLocation>
</comment>
<evidence type="ECO:0000256" key="4">
    <source>
        <dbReference type="SAM" id="MobiDB-lite"/>
    </source>
</evidence>
<dbReference type="InterPro" id="IPR036534">
    <property type="entry name" value="GAR_dom_sf"/>
</dbReference>
<feature type="region of interest" description="Disordered" evidence="4">
    <location>
        <begin position="641"/>
        <end position="680"/>
    </location>
</feature>
<dbReference type="PROSITE" id="PS51460">
    <property type="entry name" value="GAR"/>
    <property type="match status" value="1"/>
</dbReference>
<keyword evidence="7" id="KW-1185">Reference proteome</keyword>
<feature type="region of interest" description="Disordered" evidence="4">
    <location>
        <begin position="392"/>
        <end position="610"/>
    </location>
</feature>
<name>A0ABQ8GN89_9PEZI</name>
<comment type="caution">
    <text evidence="6">The sequence shown here is derived from an EMBL/GenBank/DDBJ whole genome shotgun (WGS) entry which is preliminary data.</text>
</comment>
<gene>
    <name evidence="6" type="ORF">B0J12DRAFT_592445</name>
</gene>
<dbReference type="Gene3D" id="3.30.920.20">
    <property type="entry name" value="Gas2-like domain"/>
    <property type="match status" value="1"/>
</dbReference>
<feature type="region of interest" description="Disordered" evidence="4">
    <location>
        <begin position="763"/>
        <end position="812"/>
    </location>
</feature>
<dbReference type="SUPFAM" id="SSF143575">
    <property type="entry name" value="GAS2 domain-like"/>
    <property type="match status" value="1"/>
</dbReference>
<reference evidence="6 7" key="1">
    <citation type="journal article" date="2021" name="Nat. Commun.">
        <title>Genetic determinants of endophytism in the Arabidopsis root mycobiome.</title>
        <authorList>
            <person name="Mesny F."/>
            <person name="Miyauchi S."/>
            <person name="Thiergart T."/>
            <person name="Pickel B."/>
            <person name="Atanasova L."/>
            <person name="Karlsson M."/>
            <person name="Huettel B."/>
            <person name="Barry K.W."/>
            <person name="Haridas S."/>
            <person name="Chen C."/>
            <person name="Bauer D."/>
            <person name="Andreopoulos W."/>
            <person name="Pangilinan J."/>
            <person name="LaButti K."/>
            <person name="Riley R."/>
            <person name="Lipzen A."/>
            <person name="Clum A."/>
            <person name="Drula E."/>
            <person name="Henrissat B."/>
            <person name="Kohler A."/>
            <person name="Grigoriev I.V."/>
            <person name="Martin F.M."/>
            <person name="Hacquard S."/>
        </authorList>
    </citation>
    <scope>NUCLEOTIDE SEQUENCE [LARGE SCALE GENOMIC DNA]</scope>
    <source>
        <strain evidence="6 7">MPI-SDFR-AT-0080</strain>
    </source>
</reference>
<evidence type="ECO:0000256" key="2">
    <source>
        <dbReference type="ARBA" id="ARBA00022490"/>
    </source>
</evidence>
<sequence>MAARPPSALSLSTPLLERARRDSPSASPTRDRRKNMTTYESQPWAVSPSATLQAFTDGFDPAAASEEQQLLSSITNASTAEKDLGARVASATKKIKDWCAELERWEWCDTFEPPQCRDPYLQEKDTQHADRDGISTSTTDKDRDDDSAYWGSLPAATVMAYGERLDVIKEELEDLNMDELKGHILDMYPIERPRPGSGYGNKRAELHLLDDFSYVVTHTMLQALPCLSYLSQLTRVWSVRLMVLHEVPHFMAGLDDVTKAMRLGWDALDLPDDPQNSTKALDGWKEVLTETRDGLQGKITSLGRKLDRMLDALEGMNDVLPDNWIDDFEAIEADYSRWAADAQKRIFELDMLLSRPPEKLTRPTSARGADQPFDFGAHTPRKSLLYAENSEHRLLSDESGTGDKLAGPVPKLNRTNTTFGPRIAPHVIDRGHQRSRSRSEPDADSDDSDAIAESSVQESVERRASVTSIESFTRSQSINSSPRRRHSHPGGPLMRTEEEVLSSASSDEFPPLVDTPEVRIENFPSPTESQFSSPEGSPTDSPSLRPLPGRPTAKMPRPPLNSAMHKRRSKSQKVPIVLPSDSESDKDSRVFGGGNSPESPPKYLQLARKSQHRRISSATADLEQQIRRLITSVHAPIRLTSGDAEASPVESNSRRTVSGSRPPSSLRVSRKTSAQSITMSPVKLEHDRAQRHARYGDSDIKLYHLTQPGQAKPIKLFVRRVGENGERLMVRVGGGWADLGEYLRQYADHHARRVVSTEGKIEALGIQGTPEPVRPTSSHSNTGGSKRFLGTPNTSTPLPRSRPGSAMSNHSSMDRDEIGAIDSGASQRSWAGSEVGLAGPKTKKLDLSGEKLEWIEGMMNQAKMLGAREANNTRKVYLKHGGQGGM</sequence>
<feature type="compositionally biased region" description="Basic and acidic residues" evidence="4">
    <location>
        <begin position="427"/>
        <end position="441"/>
    </location>
</feature>
<feature type="region of interest" description="Disordered" evidence="4">
    <location>
        <begin position="117"/>
        <end position="146"/>
    </location>
</feature>
<feature type="compositionally biased region" description="Polar residues" evidence="4">
    <location>
        <begin position="649"/>
        <end position="679"/>
    </location>
</feature>
<accession>A0ABQ8GN89</accession>
<feature type="region of interest" description="Disordered" evidence="4">
    <location>
        <begin position="1"/>
        <end position="45"/>
    </location>
</feature>
<dbReference type="Pfam" id="PF02187">
    <property type="entry name" value="GAS2"/>
    <property type="match status" value="1"/>
</dbReference>
<evidence type="ECO:0000256" key="3">
    <source>
        <dbReference type="ARBA" id="ARBA00023212"/>
    </source>
</evidence>
<feature type="compositionally biased region" description="Polar residues" evidence="4">
    <location>
        <begin position="465"/>
        <end position="481"/>
    </location>
</feature>
<keyword evidence="2" id="KW-0963">Cytoplasm</keyword>
<protein>
    <submittedName>
        <fullName evidence="6">GAS2 domain-containing protein</fullName>
    </submittedName>
</protein>
<feature type="compositionally biased region" description="Polar residues" evidence="4">
    <location>
        <begin position="775"/>
        <end position="784"/>
    </location>
</feature>
<dbReference type="EMBL" id="JAGTJR010000004">
    <property type="protein sequence ID" value="KAH7061230.1"/>
    <property type="molecule type" value="Genomic_DNA"/>
</dbReference>
<feature type="domain" description="GAR" evidence="5">
    <location>
        <begin position="672"/>
        <end position="750"/>
    </location>
</feature>
<feature type="compositionally biased region" description="Polar residues" evidence="4">
    <location>
        <begin position="524"/>
        <end position="542"/>
    </location>
</feature>
<feature type="compositionally biased region" description="Basic and acidic residues" evidence="4">
    <location>
        <begin position="120"/>
        <end position="146"/>
    </location>
</feature>
<organism evidence="6 7">
    <name type="scientific">Macrophomina phaseolina</name>
    <dbReference type="NCBI Taxonomy" id="35725"/>
    <lineage>
        <taxon>Eukaryota</taxon>
        <taxon>Fungi</taxon>
        <taxon>Dikarya</taxon>
        <taxon>Ascomycota</taxon>
        <taxon>Pezizomycotina</taxon>
        <taxon>Dothideomycetes</taxon>
        <taxon>Dothideomycetes incertae sedis</taxon>
        <taxon>Botryosphaeriales</taxon>
        <taxon>Botryosphaeriaceae</taxon>
        <taxon>Macrophomina</taxon>
    </lineage>
</organism>
<evidence type="ECO:0000313" key="6">
    <source>
        <dbReference type="EMBL" id="KAH7061230.1"/>
    </source>
</evidence>
<feature type="compositionally biased region" description="Low complexity" evidence="4">
    <location>
        <begin position="1"/>
        <end position="16"/>
    </location>
</feature>
<dbReference type="Proteomes" id="UP000774617">
    <property type="component" value="Unassembled WGS sequence"/>
</dbReference>
<keyword evidence="3" id="KW-0206">Cytoskeleton</keyword>
<evidence type="ECO:0000313" key="7">
    <source>
        <dbReference type="Proteomes" id="UP000774617"/>
    </source>
</evidence>